<dbReference type="EMBL" id="CCND01000049">
    <property type="protein sequence ID" value="CDX62380.1"/>
    <property type="molecule type" value="Genomic_DNA"/>
</dbReference>
<evidence type="ECO:0000313" key="2">
    <source>
        <dbReference type="Proteomes" id="UP000182888"/>
    </source>
</evidence>
<evidence type="ECO:0000313" key="1">
    <source>
        <dbReference type="EMBL" id="CDX62380.1"/>
    </source>
</evidence>
<reference evidence="2" key="1">
    <citation type="submission" date="2014-08" db="EMBL/GenBank/DDBJ databases">
        <authorList>
            <person name="Edwards T."/>
        </authorList>
    </citation>
    <scope>NUCLEOTIDE SEQUENCE [LARGE SCALE GENOMIC DNA]</scope>
</reference>
<dbReference type="AlphaFoldDB" id="A0A0K2W6L7"/>
<name>A0A0K2W6L7_MESPL</name>
<organism evidence="1 2">
    <name type="scientific">Mesorhizobium plurifarium</name>
    <dbReference type="NCBI Taxonomy" id="69974"/>
    <lineage>
        <taxon>Bacteria</taxon>
        <taxon>Pseudomonadati</taxon>
        <taxon>Pseudomonadota</taxon>
        <taxon>Alphaproteobacteria</taxon>
        <taxon>Hyphomicrobiales</taxon>
        <taxon>Phyllobacteriaceae</taxon>
        <taxon>Mesorhizobium</taxon>
    </lineage>
</organism>
<sequence length="87" mass="9766">MLKKGLRVAAPRSKSLLPPLALHLLTFGRLWSVRTLRQNSLAREFCSIDGKADPCRLGELRLLHHIRQAPKFGVRPRPLVMPSCKGS</sequence>
<dbReference type="Proteomes" id="UP000182888">
    <property type="component" value="Unassembled WGS sequence"/>
</dbReference>
<accession>A0A0K2W6L7</accession>
<protein>
    <submittedName>
        <fullName evidence="1">Uncharacterized protein</fullName>
    </submittedName>
</protein>
<proteinExistence type="predicted"/>
<gene>
    <name evidence="1" type="ORF">MPL1032_60034</name>
</gene>